<dbReference type="Pfam" id="PF00072">
    <property type="entry name" value="Response_reg"/>
    <property type="match status" value="1"/>
</dbReference>
<evidence type="ECO:0000256" key="7">
    <source>
        <dbReference type="ARBA" id="ARBA00023163"/>
    </source>
</evidence>
<dbReference type="PRINTS" id="PR00032">
    <property type="entry name" value="HTHARAC"/>
</dbReference>
<name>A0A368W387_9BACL</name>
<sequence length="484" mass="55579">MYKVLIVDDEPWVAKGLKKLIDWESLGYTVIGDVHDGIEAMEAIQDMNPDVVLSDIRMPGLNGIELIESIRLHGLETKVILISGYAEFEYAQKAIQLGAFDYLLKQVDRNTLTETLLRLKIELANSHKGNREQDFHLEDLFELLEPDNNIKINNFMINRRLEFEFPHYRFISCLYPHSSAWDAIAEQAAQNGTQWFRLRTGQNKLSYLVNYDEQKKPIGLLDFISGSLAGAQYVGISGIGLYSTPIGKLYQESDIALSSSSFLQKQSITEYKSADHVAALTKLVLKIELAIKGYKRDVIRQGLDELCEECETRSMLIDQISALYNQIVLFVYKYYGNSELVQGLEYLTYSQIVRSCESVRQLFERISVIFERQSDEEMLLSKETVKKIIEYIDSSFTEDISLSMLSRQFNVSLGYLSALIKKETGTNYSDYVVAKRLNLAKELLSDESLSIQEIVERVGYKDYFHFNKLFKKHFGITPSKHRKI</sequence>
<dbReference type="AlphaFoldDB" id="A0A368W387"/>
<evidence type="ECO:0000259" key="9">
    <source>
        <dbReference type="PROSITE" id="PS01124"/>
    </source>
</evidence>
<gene>
    <name evidence="11" type="ORF">DFP97_104276</name>
</gene>
<keyword evidence="2" id="KW-0963">Cytoplasm</keyword>
<comment type="subcellular location">
    <subcellularLocation>
        <location evidence="1">Cytoplasm</location>
    </subcellularLocation>
</comment>
<dbReference type="InterPro" id="IPR018060">
    <property type="entry name" value="HTH_AraC"/>
</dbReference>
<dbReference type="GO" id="GO:0043565">
    <property type="term" value="F:sequence-specific DNA binding"/>
    <property type="evidence" value="ECO:0007669"/>
    <property type="project" value="InterPro"/>
</dbReference>
<evidence type="ECO:0000256" key="3">
    <source>
        <dbReference type="ARBA" id="ARBA00022553"/>
    </source>
</evidence>
<keyword evidence="7" id="KW-0804">Transcription</keyword>
<dbReference type="InterPro" id="IPR001789">
    <property type="entry name" value="Sig_transdc_resp-reg_receiver"/>
</dbReference>
<protein>
    <submittedName>
        <fullName evidence="11">Two-component system response regulator YesN</fullName>
    </submittedName>
</protein>
<proteinExistence type="predicted"/>
<dbReference type="CDD" id="cd17536">
    <property type="entry name" value="REC_YesN-like"/>
    <property type="match status" value="1"/>
</dbReference>
<evidence type="ECO:0000256" key="1">
    <source>
        <dbReference type="ARBA" id="ARBA00004496"/>
    </source>
</evidence>
<dbReference type="SUPFAM" id="SSF52172">
    <property type="entry name" value="CheY-like"/>
    <property type="match status" value="1"/>
</dbReference>
<dbReference type="Proteomes" id="UP000252415">
    <property type="component" value="Unassembled WGS sequence"/>
</dbReference>
<dbReference type="InterPro" id="IPR011006">
    <property type="entry name" value="CheY-like_superfamily"/>
</dbReference>
<dbReference type="SMART" id="SM00448">
    <property type="entry name" value="REC"/>
    <property type="match status" value="1"/>
</dbReference>
<accession>A0A368W387</accession>
<dbReference type="InterPro" id="IPR051552">
    <property type="entry name" value="HptR"/>
</dbReference>
<evidence type="ECO:0000313" key="12">
    <source>
        <dbReference type="Proteomes" id="UP000252415"/>
    </source>
</evidence>
<keyword evidence="4" id="KW-0902">Two-component regulatory system</keyword>
<dbReference type="OrthoDB" id="342399at2"/>
<evidence type="ECO:0000256" key="8">
    <source>
        <dbReference type="PROSITE-ProRule" id="PRU00169"/>
    </source>
</evidence>
<evidence type="ECO:0000313" key="11">
    <source>
        <dbReference type="EMBL" id="RCW49618.1"/>
    </source>
</evidence>
<comment type="caution">
    <text evidence="11">The sequence shown here is derived from an EMBL/GenBank/DDBJ whole genome shotgun (WGS) entry which is preliminary data.</text>
</comment>
<dbReference type="Gene3D" id="1.10.10.60">
    <property type="entry name" value="Homeodomain-like"/>
    <property type="match status" value="2"/>
</dbReference>
<keyword evidence="12" id="KW-1185">Reference proteome</keyword>
<evidence type="ECO:0000256" key="4">
    <source>
        <dbReference type="ARBA" id="ARBA00023012"/>
    </source>
</evidence>
<dbReference type="RefSeq" id="WP_114379515.1">
    <property type="nucleotide sequence ID" value="NZ_QPJD01000004.1"/>
</dbReference>
<dbReference type="InterPro" id="IPR009057">
    <property type="entry name" value="Homeodomain-like_sf"/>
</dbReference>
<organism evidence="11 12">
    <name type="scientific">Paenibacillus prosopidis</name>
    <dbReference type="NCBI Taxonomy" id="630520"/>
    <lineage>
        <taxon>Bacteria</taxon>
        <taxon>Bacillati</taxon>
        <taxon>Bacillota</taxon>
        <taxon>Bacilli</taxon>
        <taxon>Bacillales</taxon>
        <taxon>Paenibacillaceae</taxon>
        <taxon>Paenibacillus</taxon>
    </lineage>
</organism>
<dbReference type="GO" id="GO:0005737">
    <property type="term" value="C:cytoplasm"/>
    <property type="evidence" value="ECO:0007669"/>
    <property type="project" value="UniProtKB-SubCell"/>
</dbReference>
<dbReference type="Gene3D" id="3.40.50.2300">
    <property type="match status" value="1"/>
</dbReference>
<dbReference type="SMART" id="SM00342">
    <property type="entry name" value="HTH_ARAC"/>
    <property type="match status" value="1"/>
</dbReference>
<evidence type="ECO:0000259" key="10">
    <source>
        <dbReference type="PROSITE" id="PS50110"/>
    </source>
</evidence>
<evidence type="ECO:0000256" key="5">
    <source>
        <dbReference type="ARBA" id="ARBA00023015"/>
    </source>
</evidence>
<dbReference type="PANTHER" id="PTHR42713:SF3">
    <property type="entry name" value="TRANSCRIPTIONAL REGULATORY PROTEIN HPTR"/>
    <property type="match status" value="1"/>
</dbReference>
<reference evidence="11 12" key="1">
    <citation type="submission" date="2018-07" db="EMBL/GenBank/DDBJ databases">
        <title>Genomic Encyclopedia of Type Strains, Phase III (KMG-III): the genomes of soil and plant-associated and newly described type strains.</title>
        <authorList>
            <person name="Whitman W."/>
        </authorList>
    </citation>
    <scope>NUCLEOTIDE SEQUENCE [LARGE SCALE GENOMIC DNA]</scope>
    <source>
        <strain evidence="11 12">CECT 7506</strain>
    </source>
</reference>
<dbReference type="SUPFAM" id="SSF46689">
    <property type="entry name" value="Homeodomain-like"/>
    <property type="match status" value="1"/>
</dbReference>
<dbReference type="InterPro" id="IPR020449">
    <property type="entry name" value="Tscrpt_reg_AraC-type_HTH"/>
</dbReference>
<dbReference type="PROSITE" id="PS01124">
    <property type="entry name" value="HTH_ARAC_FAMILY_2"/>
    <property type="match status" value="1"/>
</dbReference>
<evidence type="ECO:0000256" key="6">
    <source>
        <dbReference type="ARBA" id="ARBA00023125"/>
    </source>
</evidence>
<keyword evidence="3 8" id="KW-0597">Phosphoprotein</keyword>
<dbReference type="Pfam" id="PF12833">
    <property type="entry name" value="HTH_18"/>
    <property type="match status" value="1"/>
</dbReference>
<keyword evidence="6" id="KW-0238">DNA-binding</keyword>
<dbReference type="EMBL" id="QPJD01000004">
    <property type="protein sequence ID" value="RCW49618.1"/>
    <property type="molecule type" value="Genomic_DNA"/>
</dbReference>
<feature type="domain" description="HTH araC/xylS-type" evidence="9">
    <location>
        <begin position="386"/>
        <end position="484"/>
    </location>
</feature>
<dbReference type="PANTHER" id="PTHR42713">
    <property type="entry name" value="HISTIDINE KINASE-RELATED"/>
    <property type="match status" value="1"/>
</dbReference>
<dbReference type="GO" id="GO:0003700">
    <property type="term" value="F:DNA-binding transcription factor activity"/>
    <property type="evidence" value="ECO:0007669"/>
    <property type="project" value="InterPro"/>
</dbReference>
<dbReference type="PROSITE" id="PS50110">
    <property type="entry name" value="RESPONSE_REGULATORY"/>
    <property type="match status" value="1"/>
</dbReference>
<dbReference type="GO" id="GO:0000160">
    <property type="term" value="P:phosphorelay signal transduction system"/>
    <property type="evidence" value="ECO:0007669"/>
    <property type="project" value="UniProtKB-KW"/>
</dbReference>
<feature type="domain" description="Response regulatory" evidence="10">
    <location>
        <begin position="3"/>
        <end position="120"/>
    </location>
</feature>
<feature type="modified residue" description="4-aspartylphosphate" evidence="8">
    <location>
        <position position="55"/>
    </location>
</feature>
<evidence type="ECO:0000256" key="2">
    <source>
        <dbReference type="ARBA" id="ARBA00022490"/>
    </source>
</evidence>
<keyword evidence="5" id="KW-0805">Transcription regulation</keyword>